<accession>A0AAI9MQ55</accession>
<gene>
    <name evidence="2" type="ORF">PQQ21_005457</name>
</gene>
<comment type="caution">
    <text evidence="2">The sequence shown here is derived from an EMBL/GenBank/DDBJ whole genome shotgun (WGS) entry which is preliminary data.</text>
</comment>
<sequence length="1008" mass="113653">MAELTPFALKDAPSLIEAVYPVQKISFEAQQERTSVQSQTLTGLGSYWKGRKPLILVRSIILGSLLPQTNNREKDLALFEMLLGFDPLSLSKRAITLGSIKPIDILSSVSLHNPWDFFSHNLKDDNEYYREVSTLQAPFDSNELGLKIKWRKDIDDNEKIPLFKQYLDGLTTYEDKSLLCKRPEECDQVWLYDHIWGHVNTHLSEFSINAYSFDELVRQLGILRFGHKPKVGDVFSGGGSIPFEAARLGCDAFASDLNPIACMLTWGTTNIIGAPTEERKKIERAQQKLVDAVEEEITSLGLEHDSKGNRAKSFLCCLETKCPETGWIVPLIPSLVVSKSRNVVARLRADYTVKRFEVDIIADVSNEELKQAEKGTIQDGSLVYELDGKTYRTPIKTLRGDYKDVGGGSKNRLRKWNKNDTKPQPGDIFNERIYAILWITKDTVNLGRQSTFFASVTKEDREREEQLERIVQSNLPAWHELGLIPDMEIEAGDETTRLGRERGWSYWHHLYTPRQLLVAGIVKKKIFEQPVDVQPVLLLSLAKMLDWSSKLCRYGTGAARESITQTFYNQAFNTNFAYGVRTFVTGKNYLFLTSSSSPTNGKLVIQNQQAADVSVDCDYWITDPPYADAVNYHEIAEFFIAWLRKNPPCPFDKWTWDSRRALAIKGSGDDFRKGMVNAYKAMADHMPDNGMQCVMFTHQNASVWSDMIGIFWASGLQVVGAWYIATETNTELKKGGYVQGTVILMLRKRASGENAGFKQRLLPAVRAEVKSQIETMMHLNDEIKDKLGEPVFNDSDLQMAGYAAALKVLTSYTHIGGEDVTSFALRPRTKGEVTVVDEIVQQAAEAANSLLVPDGLSANAWQKMNGIQRFYLRMMDIETTGASKLDNYQNFAKAFRVEDYSRVMGNMAASKAQLKRIPEFTSRDLTDSTELGASWLGHLIIGLQQILNEKDPQIVIGQLQLDLPDFMEVRPVLIDILIFIENKAPEKATRDAAEVLGARLKNMRALGQ</sequence>
<dbReference type="NCBIfam" id="NF042963">
    <property type="entry name" value="DUF1156_antiphage"/>
    <property type="match status" value="1"/>
</dbReference>
<evidence type="ECO:0000259" key="1">
    <source>
        <dbReference type="Pfam" id="PF06634"/>
    </source>
</evidence>
<dbReference type="EMBL" id="ABKLER030000056">
    <property type="protein sequence ID" value="EMN4148084.1"/>
    <property type="molecule type" value="Genomic_DNA"/>
</dbReference>
<proteinExistence type="predicted"/>
<name>A0AAI9MQ55_CITFR</name>
<dbReference type="InterPro" id="IPR009537">
    <property type="entry name" value="DUF1156"/>
</dbReference>
<dbReference type="SUPFAM" id="SSF53335">
    <property type="entry name" value="S-adenosyl-L-methionine-dependent methyltransferases"/>
    <property type="match status" value="2"/>
</dbReference>
<dbReference type="InterPro" id="IPR029063">
    <property type="entry name" value="SAM-dependent_MTases_sf"/>
</dbReference>
<dbReference type="Pfam" id="PF06634">
    <property type="entry name" value="DUF1156"/>
    <property type="match status" value="1"/>
</dbReference>
<feature type="domain" description="DUF1156" evidence="1">
    <location>
        <begin position="20"/>
        <end position="77"/>
    </location>
</feature>
<organism evidence="2">
    <name type="scientific">Citrobacter freundii</name>
    <dbReference type="NCBI Taxonomy" id="546"/>
    <lineage>
        <taxon>Bacteria</taxon>
        <taxon>Pseudomonadati</taxon>
        <taxon>Pseudomonadota</taxon>
        <taxon>Gammaproteobacteria</taxon>
        <taxon>Enterobacterales</taxon>
        <taxon>Enterobacteriaceae</taxon>
        <taxon>Citrobacter</taxon>
        <taxon>Citrobacter freundii complex</taxon>
    </lineage>
</organism>
<protein>
    <submittedName>
        <fullName evidence="2">DUF1156 domain-containing protein</fullName>
    </submittedName>
</protein>
<evidence type="ECO:0000313" key="2">
    <source>
        <dbReference type="EMBL" id="EMN4148084.1"/>
    </source>
</evidence>
<reference evidence="2" key="1">
    <citation type="submission" date="2024-02" db="EMBL/GenBank/DDBJ databases">
        <authorList>
            <consortium name="Clinical and Environmental Microbiology Branch: Whole genome sequencing antimicrobial resistance pathogens in the healthcare setting"/>
        </authorList>
    </citation>
    <scope>NUCLEOTIDE SEQUENCE</scope>
    <source>
        <strain evidence="2">2023GN-00102</strain>
    </source>
</reference>
<dbReference type="InterPro" id="IPR049953">
    <property type="entry name" value="Antiphage_assoc"/>
</dbReference>
<dbReference type="AlphaFoldDB" id="A0AAI9MQ55"/>